<comment type="pathway">
    <text evidence="1">Glycolipid biosynthesis; glycosylphosphatidylinositol-anchor biosynthesis.</text>
</comment>
<keyword evidence="3" id="KW-1133">Transmembrane helix</keyword>
<evidence type="ECO:0000256" key="2">
    <source>
        <dbReference type="ARBA" id="ARBA00009610"/>
    </source>
</evidence>
<keyword evidence="3" id="KW-0472">Membrane</keyword>
<dbReference type="UniPathway" id="UPA00196"/>
<dbReference type="PANTHER" id="PTHR15231">
    <property type="entry name" value="PHOSPHATIDYLINOSITOL N-ACETYLGLUCOSAMINYLTRANSFERASE SUBUNIT H"/>
    <property type="match status" value="1"/>
</dbReference>
<feature type="transmembrane region" description="Helical" evidence="3">
    <location>
        <begin position="58"/>
        <end position="74"/>
    </location>
</feature>
<evidence type="ECO:0000259" key="4">
    <source>
        <dbReference type="Pfam" id="PF10181"/>
    </source>
</evidence>
<comment type="similarity">
    <text evidence="2">Belongs to the PIGH family.</text>
</comment>
<accession>A0A1B1DZ79</accession>
<dbReference type="PANTHER" id="PTHR15231:SF1">
    <property type="entry name" value="PHOSPHATIDYLINOSITOL N-ACETYLGLUCOSAMINYLTRANSFERASE SUBUNIT H"/>
    <property type="match status" value="1"/>
</dbReference>
<dbReference type="GeneID" id="30909477"/>
<feature type="domain" description="Phosphatidylinositol N-acetylglucosaminyltransferase subunit H conserved" evidence="4">
    <location>
        <begin position="80"/>
        <end position="140"/>
    </location>
</feature>
<dbReference type="EMBL" id="CP016247">
    <property type="protein sequence ID" value="ANQ08112.1"/>
    <property type="molecule type" value="Genomic_DNA"/>
</dbReference>
<evidence type="ECO:0000256" key="3">
    <source>
        <dbReference type="SAM" id="Phobius"/>
    </source>
</evidence>
<sequence>MKNEIRKIVYDYGIEYVSERREKKREVLLAILTLTTYYLYCLYSGFKKGYVLLDEFQIFLFVLYISFIIIYLNNHHIERLFLVNNIGIQIERKSWFRHRLKFICISDIKSVFINEAIYIFEICPYLCITLRNNKLIVLFENFNLGMKSLVNIYRDVKQVIVRGEKEQFIGVKAVEVKEQEKHGSREEQNCAVPNEVCSTNNPSSSEEENIFKLLNFSSCENYKMNDEVREKGKIKTYDIYINKKLALDIMNNLRNGFTYMQVYPHAYTYLQTCIPIAIHADKMGDYKRKIPVYNDYEKKKDLLKYSFLKDGEEEQRDVQKKHAMEEVQFIIKKRENMRDILTHRRDLSSSNNKLKEDNSERYYAHEKKFPFLIDTTVKKPDITRNMQDVLNNVYEQDDAEKIRLSDDIKTKEVLLERRKELFLQELSGGELVNVHTELYLDPQKDFIDAVKNKNKMLTLKNYGLGQSPSDFVFSYPHVKAKGRGGYATEMVKSNILKNKNEGITKRVSVGTKMSTFFFCVSYDFAHLYTGKNHEIREQAGSYGGDITTKSIFLMKNRLRYINHTRNSHFVESYLKVITPMNARELF</sequence>
<dbReference type="GO" id="GO:0000506">
    <property type="term" value="C:glycosylphosphatidylinositol-N-acetylglucosaminyltransferase (GPI-GnT) complex"/>
    <property type="evidence" value="ECO:0007669"/>
    <property type="project" value="InterPro"/>
</dbReference>
<organism evidence="5 6">
    <name type="scientific">Plasmodium coatneyi</name>
    <dbReference type="NCBI Taxonomy" id="208452"/>
    <lineage>
        <taxon>Eukaryota</taxon>
        <taxon>Sar</taxon>
        <taxon>Alveolata</taxon>
        <taxon>Apicomplexa</taxon>
        <taxon>Aconoidasida</taxon>
        <taxon>Haemosporida</taxon>
        <taxon>Plasmodiidae</taxon>
        <taxon>Plasmodium</taxon>
    </lineage>
</organism>
<dbReference type="InterPro" id="IPR019328">
    <property type="entry name" value="PIGH-H_dom"/>
</dbReference>
<dbReference type="Pfam" id="PF10181">
    <property type="entry name" value="PIG-H"/>
    <property type="match status" value="1"/>
</dbReference>
<feature type="transmembrane region" description="Helical" evidence="3">
    <location>
        <begin position="27"/>
        <end position="46"/>
    </location>
</feature>
<dbReference type="VEuPathDB" id="PlasmoDB:PCOAH_00027490"/>
<dbReference type="GO" id="GO:0006506">
    <property type="term" value="P:GPI anchor biosynthetic process"/>
    <property type="evidence" value="ECO:0007669"/>
    <property type="project" value="UniProtKB-UniPathway"/>
</dbReference>
<dbReference type="AlphaFoldDB" id="A0A1B1DZ79"/>
<dbReference type="KEGG" id="pcot:PCOAH_00027490"/>
<gene>
    <name evidence="5" type="ORF">PCOAH_00027490</name>
</gene>
<keyword evidence="6" id="KW-1185">Reference proteome</keyword>
<name>A0A1B1DZ79_9APIC</name>
<dbReference type="RefSeq" id="XP_019914807.1">
    <property type="nucleotide sequence ID" value="XM_020059554.1"/>
</dbReference>
<dbReference type="OrthoDB" id="6256716at2759"/>
<dbReference type="Proteomes" id="UP000092716">
    <property type="component" value="Chromosome 9"/>
</dbReference>
<keyword evidence="3" id="KW-0812">Transmembrane</keyword>
<evidence type="ECO:0000313" key="5">
    <source>
        <dbReference type="EMBL" id="ANQ08112.1"/>
    </source>
</evidence>
<protein>
    <recommendedName>
        <fullName evidence="4">Phosphatidylinositol N-acetylglucosaminyltransferase subunit H conserved domain-containing protein</fullName>
    </recommendedName>
</protein>
<reference evidence="6" key="1">
    <citation type="submission" date="2016-06" db="EMBL/GenBank/DDBJ databases">
        <title>First high quality genome sequence of Plasmodium coatneyi using continuous long reads from single molecule, real-time sequencing.</title>
        <authorList>
            <person name="Chien J.-T."/>
            <person name="Pakala S.B."/>
            <person name="Geraldo J.A."/>
            <person name="Lapp S.A."/>
            <person name="Barnwell J.W."/>
            <person name="Kissinger J.C."/>
            <person name="Galinski M.R."/>
            <person name="Humphrey J.C."/>
        </authorList>
    </citation>
    <scope>NUCLEOTIDE SEQUENCE [LARGE SCALE GENOMIC DNA]</scope>
    <source>
        <strain evidence="6">Hackeri</strain>
    </source>
</reference>
<dbReference type="InterPro" id="IPR044215">
    <property type="entry name" value="PIG-H"/>
</dbReference>
<proteinExistence type="inferred from homology"/>
<evidence type="ECO:0000256" key="1">
    <source>
        <dbReference type="ARBA" id="ARBA00004687"/>
    </source>
</evidence>
<evidence type="ECO:0000313" key="6">
    <source>
        <dbReference type="Proteomes" id="UP000092716"/>
    </source>
</evidence>